<dbReference type="OrthoDB" id="10056069at2759"/>
<protein>
    <submittedName>
        <fullName evidence="2">Uncharacterized protein</fullName>
    </submittedName>
</protein>
<feature type="compositionally biased region" description="Polar residues" evidence="1">
    <location>
        <begin position="300"/>
        <end position="311"/>
    </location>
</feature>
<feature type="compositionally biased region" description="Basic and acidic residues" evidence="1">
    <location>
        <begin position="20"/>
        <end position="31"/>
    </location>
</feature>
<proteinExistence type="predicted"/>
<reference evidence="2" key="1">
    <citation type="submission" date="2021-02" db="EMBL/GenBank/DDBJ databases">
        <authorList>
            <person name="Nowell W R."/>
        </authorList>
    </citation>
    <scope>NUCLEOTIDE SEQUENCE</scope>
</reference>
<comment type="caution">
    <text evidence="2">The sequence shown here is derived from an EMBL/GenBank/DDBJ whole genome shotgun (WGS) entry which is preliminary data.</text>
</comment>
<dbReference type="AlphaFoldDB" id="A0A816CFP0"/>
<feature type="region of interest" description="Disordered" evidence="1">
    <location>
        <begin position="267"/>
        <end position="311"/>
    </location>
</feature>
<name>A0A816CFP0_9BILA</name>
<organism evidence="2 3">
    <name type="scientific">Rotaria magnacalcarata</name>
    <dbReference type="NCBI Taxonomy" id="392030"/>
    <lineage>
        <taxon>Eukaryota</taxon>
        <taxon>Metazoa</taxon>
        <taxon>Spiralia</taxon>
        <taxon>Gnathifera</taxon>
        <taxon>Rotifera</taxon>
        <taxon>Eurotatoria</taxon>
        <taxon>Bdelloidea</taxon>
        <taxon>Philodinida</taxon>
        <taxon>Philodinidae</taxon>
        <taxon>Rotaria</taxon>
    </lineage>
</organism>
<feature type="region of interest" description="Disordered" evidence="1">
    <location>
        <begin position="1"/>
        <end position="44"/>
    </location>
</feature>
<evidence type="ECO:0000256" key="1">
    <source>
        <dbReference type="SAM" id="MobiDB-lite"/>
    </source>
</evidence>
<feature type="compositionally biased region" description="Basic residues" evidence="1">
    <location>
        <begin position="267"/>
        <end position="282"/>
    </location>
</feature>
<dbReference type="EMBL" id="CAJNOW010013445">
    <property type="protein sequence ID" value="CAF1620996.1"/>
    <property type="molecule type" value="Genomic_DNA"/>
</dbReference>
<gene>
    <name evidence="2" type="ORF">KQP761_LOCUS24666</name>
</gene>
<dbReference type="Proteomes" id="UP000663834">
    <property type="component" value="Unassembled WGS sequence"/>
</dbReference>
<feature type="compositionally biased region" description="Polar residues" evidence="1">
    <location>
        <begin position="1"/>
        <end position="19"/>
    </location>
</feature>
<evidence type="ECO:0000313" key="2">
    <source>
        <dbReference type="EMBL" id="CAF1620996.1"/>
    </source>
</evidence>
<accession>A0A816CFP0</accession>
<sequence length="311" mass="36055">MYHQRTCLTQRPNNNASIQQHERTPVLERRVPPQSPHKFSQQQHYIRNNENSNRPYSSDIHSLSSQRFHGNQNARILNQVNNVAPTMSPSTKRKFDELMVENGKKLDQLVDAVESLVQEQREVTEGLRVLNKTTSQSQKYMRQLIKSIKVDVTPNKCASQPQLPVYMHNEQNLFSSISSDLPITTILCRVIRKLYSTEEIENGIAENEHDERFQIVKNAMVAAFFVDEPVKFDIFWQQIDAMVAAFFVDEPVKFDIFWQQIGKKHIGGQKRAQKRRNKKLKTNHILNSEDNSHSNEDGNDPSSYSESDFDN</sequence>
<evidence type="ECO:0000313" key="3">
    <source>
        <dbReference type="Proteomes" id="UP000663834"/>
    </source>
</evidence>